<organism evidence="2 3">
    <name type="scientific">Collybiopsis confluens</name>
    <dbReference type="NCBI Taxonomy" id="2823264"/>
    <lineage>
        <taxon>Eukaryota</taxon>
        <taxon>Fungi</taxon>
        <taxon>Dikarya</taxon>
        <taxon>Basidiomycota</taxon>
        <taxon>Agaricomycotina</taxon>
        <taxon>Agaricomycetes</taxon>
        <taxon>Agaricomycetidae</taxon>
        <taxon>Agaricales</taxon>
        <taxon>Marasmiineae</taxon>
        <taxon>Omphalotaceae</taxon>
        <taxon>Collybiopsis</taxon>
    </lineage>
</organism>
<evidence type="ECO:0000313" key="2">
    <source>
        <dbReference type="EMBL" id="KAF5387235.1"/>
    </source>
</evidence>
<name>A0A8H5HPS3_9AGAR</name>
<keyword evidence="3" id="KW-1185">Reference proteome</keyword>
<comment type="caution">
    <text evidence="2">The sequence shown here is derived from an EMBL/GenBank/DDBJ whole genome shotgun (WGS) entry which is preliminary data.</text>
</comment>
<gene>
    <name evidence="2" type="ORF">D9757_006870</name>
</gene>
<proteinExistence type="predicted"/>
<evidence type="ECO:0000256" key="1">
    <source>
        <dbReference type="SAM" id="Phobius"/>
    </source>
</evidence>
<dbReference type="AlphaFoldDB" id="A0A8H5HPS3"/>
<keyword evidence="1" id="KW-0812">Transmembrane</keyword>
<sequence length="198" mass="22253">MWFIRVQREPEKACMKQHLAVKCGILTIIAVQILTMFTSSKDTGKLAGLKWATDSCHVIYLVFSLVVNLITTSMVSLKAWRSREMFSQISNNGIRILFLLIESGALYSLSLCLKVYNEMNSRSALLQLIGLICTVTHLQVGSLGDLYIPINVQFAGMYPLIVFIIISHDQSLDKTTREGTSTNFTSVFVDSESDYREL</sequence>
<feature type="transmembrane region" description="Helical" evidence="1">
    <location>
        <begin position="146"/>
        <end position="167"/>
    </location>
</feature>
<dbReference type="EMBL" id="JAACJN010000034">
    <property type="protein sequence ID" value="KAF5387235.1"/>
    <property type="molecule type" value="Genomic_DNA"/>
</dbReference>
<evidence type="ECO:0000313" key="3">
    <source>
        <dbReference type="Proteomes" id="UP000518752"/>
    </source>
</evidence>
<keyword evidence="1" id="KW-0472">Membrane</keyword>
<keyword evidence="1" id="KW-1133">Transmembrane helix</keyword>
<feature type="transmembrane region" description="Helical" evidence="1">
    <location>
        <begin position="58"/>
        <end position="77"/>
    </location>
</feature>
<protein>
    <submittedName>
        <fullName evidence="2">Uncharacterized protein</fullName>
    </submittedName>
</protein>
<accession>A0A8H5HPS3</accession>
<dbReference type="OrthoDB" id="3259206at2759"/>
<feature type="transmembrane region" description="Helical" evidence="1">
    <location>
        <begin position="20"/>
        <end position="38"/>
    </location>
</feature>
<dbReference type="Proteomes" id="UP000518752">
    <property type="component" value="Unassembled WGS sequence"/>
</dbReference>
<reference evidence="2 3" key="1">
    <citation type="journal article" date="2020" name="ISME J.">
        <title>Uncovering the hidden diversity of litter-decomposition mechanisms in mushroom-forming fungi.</title>
        <authorList>
            <person name="Floudas D."/>
            <person name="Bentzer J."/>
            <person name="Ahren D."/>
            <person name="Johansson T."/>
            <person name="Persson P."/>
            <person name="Tunlid A."/>
        </authorList>
    </citation>
    <scope>NUCLEOTIDE SEQUENCE [LARGE SCALE GENOMIC DNA]</scope>
    <source>
        <strain evidence="2 3">CBS 406.79</strain>
    </source>
</reference>